<dbReference type="PANTHER" id="PTHR43397">
    <property type="entry name" value="ERGOTHIONEINE BIOSYNTHESIS PROTEIN 1"/>
    <property type="match status" value="1"/>
</dbReference>
<evidence type="ECO:0000313" key="7">
    <source>
        <dbReference type="Proteomes" id="UP001358614"/>
    </source>
</evidence>
<evidence type="ECO:0000256" key="3">
    <source>
        <dbReference type="SAM" id="MobiDB-lite"/>
    </source>
</evidence>
<evidence type="ECO:0000256" key="1">
    <source>
        <dbReference type="ARBA" id="ARBA00022603"/>
    </source>
</evidence>
<reference evidence="6 7" key="1">
    <citation type="submission" date="2024-01" db="EMBL/GenBank/DDBJ databases">
        <title>Comparative genomics of Cryptococcus and Kwoniella reveals pathogenesis evolution and contrasting modes of karyotype evolution via chromosome fusion or intercentromeric recombination.</title>
        <authorList>
            <person name="Coelho M.A."/>
            <person name="David-Palma M."/>
            <person name="Shea T."/>
            <person name="Bowers K."/>
            <person name="McGinley-Smith S."/>
            <person name="Mohammad A.W."/>
            <person name="Gnirke A."/>
            <person name="Yurkov A.M."/>
            <person name="Nowrousian M."/>
            <person name="Sun S."/>
            <person name="Cuomo C.A."/>
            <person name="Heitman J."/>
        </authorList>
    </citation>
    <scope>NUCLEOTIDE SEQUENCE [LARGE SCALE GENOMIC DNA]</scope>
    <source>
        <strain evidence="6 7">PYCC6329</strain>
    </source>
</reference>
<feature type="region of interest" description="Disordered" evidence="3">
    <location>
        <begin position="938"/>
        <end position="966"/>
    </location>
</feature>
<dbReference type="InterPro" id="IPR029063">
    <property type="entry name" value="SAM-dependent_MTases_sf"/>
</dbReference>
<dbReference type="GO" id="GO:0008168">
    <property type="term" value="F:methyltransferase activity"/>
    <property type="evidence" value="ECO:0007669"/>
    <property type="project" value="UniProtKB-KW"/>
</dbReference>
<feature type="region of interest" description="Disordered" evidence="3">
    <location>
        <begin position="1"/>
        <end position="56"/>
    </location>
</feature>
<dbReference type="InterPro" id="IPR042095">
    <property type="entry name" value="SUMF_sf"/>
</dbReference>
<dbReference type="Gene3D" id="3.90.1580.10">
    <property type="entry name" value="paralog of FGE (formylglycine-generating enzyme)"/>
    <property type="match status" value="1"/>
</dbReference>
<dbReference type="GO" id="GO:0032259">
    <property type="term" value="P:methylation"/>
    <property type="evidence" value="ECO:0007669"/>
    <property type="project" value="UniProtKB-KW"/>
</dbReference>
<feature type="domain" description="Histidine-specific methyltransferase SAM-dependent" evidence="5">
    <location>
        <begin position="175"/>
        <end position="258"/>
    </location>
</feature>
<evidence type="ECO:0000313" key="6">
    <source>
        <dbReference type="EMBL" id="WWD07555.1"/>
    </source>
</evidence>
<evidence type="ECO:0000259" key="5">
    <source>
        <dbReference type="Pfam" id="PF10017"/>
    </source>
</evidence>
<dbReference type="EMBL" id="CP144089">
    <property type="protein sequence ID" value="WWD07555.1"/>
    <property type="molecule type" value="Genomic_DNA"/>
</dbReference>
<protein>
    <recommendedName>
        <fullName evidence="8">Sulfatase-modifying factor enzyme domain-containing protein</fullName>
    </recommendedName>
</protein>
<organism evidence="6 7">
    <name type="scientific">Kwoniella europaea PYCC6329</name>
    <dbReference type="NCBI Taxonomy" id="1423913"/>
    <lineage>
        <taxon>Eukaryota</taxon>
        <taxon>Fungi</taxon>
        <taxon>Dikarya</taxon>
        <taxon>Basidiomycota</taxon>
        <taxon>Agaricomycotina</taxon>
        <taxon>Tremellomycetes</taxon>
        <taxon>Tremellales</taxon>
        <taxon>Cryptococcaceae</taxon>
        <taxon>Kwoniella</taxon>
    </lineage>
</organism>
<dbReference type="SUPFAM" id="SSF56436">
    <property type="entry name" value="C-type lectin-like"/>
    <property type="match status" value="1"/>
</dbReference>
<dbReference type="InterPro" id="IPR005532">
    <property type="entry name" value="SUMF_dom"/>
</dbReference>
<feature type="region of interest" description="Disordered" evidence="3">
    <location>
        <begin position="112"/>
        <end position="136"/>
    </location>
</feature>
<feature type="domain" description="Histidine-specific methyltransferase SAM-dependent" evidence="5">
    <location>
        <begin position="60"/>
        <end position="108"/>
    </location>
</feature>
<feature type="domain" description="Histidine-specific methyltransferase SAM-dependent" evidence="5">
    <location>
        <begin position="387"/>
        <end position="571"/>
    </location>
</feature>
<feature type="compositionally biased region" description="Basic and acidic residues" evidence="3">
    <location>
        <begin position="120"/>
        <end position="135"/>
    </location>
</feature>
<dbReference type="Pfam" id="PF10017">
    <property type="entry name" value="Methyltransf_33"/>
    <property type="match status" value="3"/>
</dbReference>
<gene>
    <name evidence="6" type="ORF">V865_005656</name>
</gene>
<dbReference type="InterPro" id="IPR016187">
    <property type="entry name" value="CTDL_fold"/>
</dbReference>
<dbReference type="InterPro" id="IPR019257">
    <property type="entry name" value="MeTrfase_dom"/>
</dbReference>
<evidence type="ECO:0000256" key="2">
    <source>
        <dbReference type="ARBA" id="ARBA00022679"/>
    </source>
</evidence>
<evidence type="ECO:0000259" key="4">
    <source>
        <dbReference type="Pfam" id="PF03781"/>
    </source>
</evidence>
<dbReference type="Proteomes" id="UP001358614">
    <property type="component" value="Chromosome 1"/>
</dbReference>
<keyword evidence="2" id="KW-0808">Transferase</keyword>
<dbReference type="KEGG" id="ker:91104457"/>
<dbReference type="AlphaFoldDB" id="A0AAX4KPM0"/>
<accession>A0AAX4KPM0</accession>
<dbReference type="Gene3D" id="3.40.50.150">
    <property type="entry name" value="Vaccinia Virus protein VP39"/>
    <property type="match status" value="2"/>
</dbReference>
<feature type="domain" description="Sulfatase-modifying factor enzyme-like" evidence="4">
    <location>
        <begin position="792"/>
        <end position="1047"/>
    </location>
</feature>
<evidence type="ECO:0008006" key="8">
    <source>
        <dbReference type="Google" id="ProtNLM"/>
    </source>
</evidence>
<dbReference type="PANTHER" id="PTHR43397:SF1">
    <property type="entry name" value="ERGOTHIONEINE BIOSYNTHESIS PROTEIN 1"/>
    <property type="match status" value="1"/>
</dbReference>
<dbReference type="InterPro" id="IPR051128">
    <property type="entry name" value="EgtD_Methyltrsf_superfamily"/>
</dbReference>
<keyword evidence="1" id="KW-0489">Methyltransferase</keyword>
<feature type="region of interest" description="Disordered" evidence="3">
    <location>
        <begin position="338"/>
        <end position="357"/>
    </location>
</feature>
<feature type="compositionally biased region" description="Polar residues" evidence="3">
    <location>
        <begin position="1"/>
        <end position="45"/>
    </location>
</feature>
<dbReference type="RefSeq" id="XP_066085522.1">
    <property type="nucleotide sequence ID" value="XM_066229425.1"/>
</dbReference>
<dbReference type="GeneID" id="91104457"/>
<name>A0AAX4KPM0_9TREE</name>
<sequence>MSSSTARTTIFTLPTPSSDSNTESHTPQPTLREQIESSLKGTSDIQYPGEKEEDRQWGYKRSVPTLVLYDEDGLRLYDKITSSAPEYYPFPDELHLLKEYGQEIAQSMGFPCTKRHRRSPRDEMDNNDEVPDKPWKPAKWGDAALGRYNDGVNGEEGLAGEDAWRKEQKEGEGWDVVELGAGALRKTAHLLLALSSSIDPSSDSDAAAPIRYHPLDLSEPELRRVLAEMEEGFGDQLTGKVECIGLHGDYEAGLQFIREGKLSSLNAKSEEGLGLQDISSQDNENFPTPPFALIDANEGIAIPLKKDEETKEPSPLLSPESINIVTPRSEISCLPSEITESTPSCNTNDNDAGTWSPISSAEYDDHTQYDTHQAQGNSDNVTEVKRSFLHSNSTVDTEPSGRPLHLVFLGSSLGNFDRESAAPFLKSLPLRKGDTLLLGLDGRPTPGQEGSRKVEVAYNDPAGHTKRFEEHGWDVVKKELSLGDDNQVEFVGRYNEVLGRHEAYFKSLNQQTVHLPSSDEDIVLEKDELLNIEWSYKYSLSEALNLFSQANLRVVNSWKAPNSEYRLWVLERPEVIFDLNSSISSKMALEFTDNAQHEDAVERAKGVPKWNDWLDLWKFWDHITLQMIPKEMLHKKPIDLRHVCLFYLGHIPTFLDIHLTRLTKGSHTEPEYFKTIFERGIDPDVDDPTKCHDHSEVPMSEEDWPVLSEILAFRDRVRLRLKGIYDSVSSGQRPFSRHTGRVLFMTYEHEAMHAETLLYMLAQSEMTRPPTAVSKPQWDILAEQWNSDHQENKVITIEGGKVELGHRDLEAEDVEYPTIDGWETHEFGWDNEHPNIAKSIKGFKIDSLTISNSDYLSYLRSTGKFSGLSKDTAPASWMYDEHKGEWNVRSLYGPLSFEVAGRWPLMASKLEFEDYAKYKKGRLPTEEELRMLYETEQGPRTTGEGVNTGVKNWHPTPPTNATTDNAGKIIPGHNGGVWEWTDTPFKGLEGFVPSVIYPGYSKDFFDDKHYVVLGGSYVTIPSIAGRKSFRNWYQANYRFSFVGARVAYDM</sequence>
<keyword evidence="7" id="KW-1185">Reference proteome</keyword>
<proteinExistence type="predicted"/>
<dbReference type="Pfam" id="PF03781">
    <property type="entry name" value="FGE-sulfatase"/>
    <property type="match status" value="1"/>
</dbReference>